<feature type="signal peptide" evidence="1">
    <location>
        <begin position="1"/>
        <end position="19"/>
    </location>
</feature>
<keyword evidence="1" id="KW-0732">Signal</keyword>
<feature type="chain" id="PRO_5031144189" evidence="1">
    <location>
        <begin position="20"/>
        <end position="267"/>
    </location>
</feature>
<evidence type="ECO:0000256" key="1">
    <source>
        <dbReference type="SAM" id="SignalP"/>
    </source>
</evidence>
<dbReference type="EMBL" id="HBIC01052368">
    <property type="protein sequence ID" value="CAE0297965.1"/>
    <property type="molecule type" value="Transcribed_RNA"/>
</dbReference>
<sequence>MLFHRLVVALSLVFFSVCAGNVLSNTKVSASIRDTVVNGIDGLNINIEVPFNVQDYIVGFKYAVGNLRRLPESIFARKDFETPGDGRLSVRADYQVEDNRARLATSWQSDALGLEVGAIGDTKDLLTQVHVEKSALLAGNSLRAYGAYDLKGKFFAGTASYTVDKTAVTVSGDSASLDPVVSVTRPLDSQNDIMPSISLKTGKMAYAWRRRWAGGALVTRVHPNAEDKRVELEWSDVGTNGVWTTRAEFPLEDTSKVKISVSRDWVQ</sequence>
<accession>A0A7S3HKY4</accession>
<gene>
    <name evidence="2" type="ORF">SELO1098_LOCUS26819</name>
</gene>
<dbReference type="AlphaFoldDB" id="A0A7S3HKY4"/>
<name>A0A7S3HKY4_9STRA</name>
<reference evidence="2" key="1">
    <citation type="submission" date="2021-01" db="EMBL/GenBank/DDBJ databases">
        <authorList>
            <person name="Corre E."/>
            <person name="Pelletier E."/>
            <person name="Niang G."/>
            <person name="Scheremetjew M."/>
            <person name="Finn R."/>
            <person name="Kale V."/>
            <person name="Holt S."/>
            <person name="Cochrane G."/>
            <person name="Meng A."/>
            <person name="Brown T."/>
            <person name="Cohen L."/>
        </authorList>
    </citation>
    <scope>NUCLEOTIDE SEQUENCE</scope>
    <source>
        <strain evidence="2">CCAP 955/1</strain>
    </source>
</reference>
<protein>
    <submittedName>
        <fullName evidence="2">Uncharacterized protein</fullName>
    </submittedName>
</protein>
<proteinExistence type="predicted"/>
<organism evidence="2">
    <name type="scientific">Spumella elongata</name>
    <dbReference type="NCBI Taxonomy" id="89044"/>
    <lineage>
        <taxon>Eukaryota</taxon>
        <taxon>Sar</taxon>
        <taxon>Stramenopiles</taxon>
        <taxon>Ochrophyta</taxon>
        <taxon>Chrysophyceae</taxon>
        <taxon>Chromulinales</taxon>
        <taxon>Chromulinaceae</taxon>
        <taxon>Spumella</taxon>
    </lineage>
</organism>
<evidence type="ECO:0000313" key="2">
    <source>
        <dbReference type="EMBL" id="CAE0297965.1"/>
    </source>
</evidence>